<keyword evidence="3" id="KW-0812">Transmembrane</keyword>
<feature type="coiled-coil region" evidence="1">
    <location>
        <begin position="89"/>
        <end position="116"/>
    </location>
</feature>
<accession>A0A379KQI3</accession>
<gene>
    <name evidence="4" type="ORF">NCTC7914_03883</name>
</gene>
<feature type="compositionally biased region" description="Basic and acidic residues" evidence="2">
    <location>
        <begin position="588"/>
        <end position="604"/>
    </location>
</feature>
<feature type="compositionally biased region" description="Low complexity" evidence="2">
    <location>
        <begin position="617"/>
        <end position="632"/>
    </location>
</feature>
<feature type="transmembrane region" description="Helical" evidence="3">
    <location>
        <begin position="644"/>
        <end position="667"/>
    </location>
</feature>
<evidence type="ECO:0000256" key="2">
    <source>
        <dbReference type="SAM" id="MobiDB-lite"/>
    </source>
</evidence>
<organism evidence="4 5">
    <name type="scientific">Pseudomonas putida</name>
    <name type="common">Arthrobacter siderocapsulatus</name>
    <dbReference type="NCBI Taxonomy" id="303"/>
    <lineage>
        <taxon>Bacteria</taxon>
        <taxon>Pseudomonadati</taxon>
        <taxon>Pseudomonadota</taxon>
        <taxon>Gammaproteobacteria</taxon>
        <taxon>Pseudomonadales</taxon>
        <taxon>Pseudomonadaceae</taxon>
        <taxon>Pseudomonas</taxon>
    </lineage>
</organism>
<dbReference type="EMBL" id="UGUY01000001">
    <property type="protein sequence ID" value="SUD69735.1"/>
    <property type="molecule type" value="Genomic_DNA"/>
</dbReference>
<evidence type="ECO:0000256" key="1">
    <source>
        <dbReference type="SAM" id="Coils"/>
    </source>
</evidence>
<sequence>MASRQLSPDIVSLIHHVELNESGWWKKGVSQIIKAVFWTSQTPLLTKAGLQEAIHREAPGMNLSEEELDRQLVTLRDQGTISFLPGHTYKLTERALKELGAESAAAQAEQAKCEQEFVESCAKHCPGLDHAKVWKDFTEALAKAIRVSGANLFSLLVGGQLRKDFDWLDTLITKVEPDYREGLRNVLMSFFDPNNHVCRNQILRFMTAHFFAEATRLHPETLEMINKARKVKAIKVVLDTNFLFSILQLHDNPADAAAVSLVDLAHKSDGKLDIRLYVLPSTLEEAKRVLMAQLHQVEHIRTTQAMARAAMNQPMPSIAKKFFSTAATTAGLSAQAYFAPYIDDLRLILEGRGITVLDAHPEIYNKRQDVIDDVMTGVKREEADFPENRRKSYEALLHDAVLWHAVNDRRPANNDSPFETEYWAVSIDWRLIGFDRTKRTASGSSLPVVLHPSNLVQLIQFWVPRTPELEESLVDALRLPLFFQTFDLEDEKATLKVLESLSRFENIADLPENAIRVVLTNRALRVRLKKIEASNEEVFQLVREEILAHHKEVSERLELANSSLQEQQLHLDQERKAREEALQSQQEASRRLADEEARRQEAERNATNLAAANAQLEGHLQQSTQASNQQIQSERERADDAERALARIYFAVGFVIIPALLGGLIFWLSNGITPGSLPGMTTDTRILSARLAVALLPLTVFWCLAPRYADNNAHLQTWRLSRAISWVGRKVIIAPALLALEAIFTGGTWDGIKAVMNWN</sequence>
<feature type="region of interest" description="Disordered" evidence="2">
    <location>
        <begin position="568"/>
        <end position="605"/>
    </location>
</feature>
<dbReference type="Proteomes" id="UP000254602">
    <property type="component" value="Unassembled WGS sequence"/>
</dbReference>
<dbReference type="AlphaFoldDB" id="A0A379KQI3"/>
<name>A0A379KQI3_PSEPU</name>
<feature type="compositionally biased region" description="Basic and acidic residues" evidence="2">
    <location>
        <begin position="569"/>
        <end position="581"/>
    </location>
</feature>
<evidence type="ECO:0000313" key="4">
    <source>
        <dbReference type="EMBL" id="SUD69735.1"/>
    </source>
</evidence>
<evidence type="ECO:0008006" key="6">
    <source>
        <dbReference type="Google" id="ProtNLM"/>
    </source>
</evidence>
<evidence type="ECO:0000256" key="3">
    <source>
        <dbReference type="SAM" id="Phobius"/>
    </source>
</evidence>
<evidence type="ECO:0000313" key="5">
    <source>
        <dbReference type="Proteomes" id="UP000254602"/>
    </source>
</evidence>
<protein>
    <recommendedName>
        <fullName evidence="6">PIN domain-containing protein</fullName>
    </recommendedName>
</protein>
<keyword evidence="3" id="KW-0472">Membrane</keyword>
<keyword evidence="1" id="KW-0175">Coiled coil</keyword>
<dbReference type="RefSeq" id="WP_115274803.1">
    <property type="nucleotide sequence ID" value="NZ_UGUY01000001.1"/>
</dbReference>
<reference evidence="4 5" key="1">
    <citation type="submission" date="2018-06" db="EMBL/GenBank/DDBJ databases">
        <authorList>
            <consortium name="Pathogen Informatics"/>
            <person name="Doyle S."/>
        </authorList>
    </citation>
    <scope>NUCLEOTIDE SEQUENCE [LARGE SCALE GENOMIC DNA]</scope>
    <source>
        <strain evidence="4 5">NCTC7914</strain>
    </source>
</reference>
<feature type="transmembrane region" description="Helical" evidence="3">
    <location>
        <begin position="726"/>
        <end position="749"/>
    </location>
</feature>
<keyword evidence="3" id="KW-1133">Transmembrane helix</keyword>
<feature type="transmembrane region" description="Helical" evidence="3">
    <location>
        <begin position="687"/>
        <end position="705"/>
    </location>
</feature>
<proteinExistence type="predicted"/>
<feature type="region of interest" description="Disordered" evidence="2">
    <location>
        <begin position="617"/>
        <end position="636"/>
    </location>
</feature>